<dbReference type="Proteomes" id="UP000692954">
    <property type="component" value="Unassembled WGS sequence"/>
</dbReference>
<comment type="caution">
    <text evidence="2">The sequence shown here is derived from an EMBL/GenBank/DDBJ whole genome shotgun (WGS) entry which is preliminary data.</text>
</comment>
<proteinExistence type="predicted"/>
<accession>A0A8S1RVU8</accession>
<evidence type="ECO:0000313" key="2">
    <source>
        <dbReference type="EMBL" id="CAD8130604.1"/>
    </source>
</evidence>
<evidence type="ECO:0008006" key="4">
    <source>
        <dbReference type="Google" id="ProtNLM"/>
    </source>
</evidence>
<gene>
    <name evidence="2" type="ORF">PSON_ATCC_30995.1.T3060006</name>
</gene>
<dbReference type="AlphaFoldDB" id="A0A8S1RVU8"/>
<dbReference type="EMBL" id="CAJJDN010000306">
    <property type="protein sequence ID" value="CAD8130604.1"/>
    <property type="molecule type" value="Genomic_DNA"/>
</dbReference>
<protein>
    <recommendedName>
        <fullName evidence="4">Transmembrane protein</fullName>
    </recommendedName>
</protein>
<keyword evidence="3" id="KW-1185">Reference proteome</keyword>
<evidence type="ECO:0000256" key="1">
    <source>
        <dbReference type="SAM" id="SignalP"/>
    </source>
</evidence>
<feature type="chain" id="PRO_5035813045" description="Transmembrane protein" evidence="1">
    <location>
        <begin position="18"/>
        <end position="103"/>
    </location>
</feature>
<keyword evidence="1" id="KW-0732">Signal</keyword>
<reference evidence="2" key="1">
    <citation type="submission" date="2021-01" db="EMBL/GenBank/DDBJ databases">
        <authorList>
            <consortium name="Genoscope - CEA"/>
            <person name="William W."/>
        </authorList>
    </citation>
    <scope>NUCLEOTIDE SEQUENCE</scope>
</reference>
<evidence type="ECO:0000313" key="3">
    <source>
        <dbReference type="Proteomes" id="UP000692954"/>
    </source>
</evidence>
<feature type="signal peptide" evidence="1">
    <location>
        <begin position="1"/>
        <end position="17"/>
    </location>
</feature>
<sequence>MMIFFNWILILILKAQLLIYQLKVRDDYFTAKSFPYVDINEELQFQNSIFNNQLRKLGGIIMIYTKFCNKFMDLNFYQKQQIQKTMMKRIFHQIQQPRFLSLC</sequence>
<organism evidence="2 3">
    <name type="scientific">Paramecium sonneborni</name>
    <dbReference type="NCBI Taxonomy" id="65129"/>
    <lineage>
        <taxon>Eukaryota</taxon>
        <taxon>Sar</taxon>
        <taxon>Alveolata</taxon>
        <taxon>Ciliophora</taxon>
        <taxon>Intramacronucleata</taxon>
        <taxon>Oligohymenophorea</taxon>
        <taxon>Peniculida</taxon>
        <taxon>Parameciidae</taxon>
        <taxon>Paramecium</taxon>
    </lineage>
</organism>
<name>A0A8S1RVU8_9CILI</name>